<dbReference type="AlphaFoldDB" id="A0A166KYM6"/>
<dbReference type="OrthoDB" id="10256743at2759"/>
<protein>
    <submittedName>
        <fullName evidence="2">Uncharacterized protein</fullName>
    </submittedName>
</protein>
<accession>A0A166KYM6</accession>
<feature type="region of interest" description="Disordered" evidence="1">
    <location>
        <begin position="24"/>
        <end position="50"/>
    </location>
</feature>
<dbReference type="EMBL" id="KV417540">
    <property type="protein sequence ID" value="KZP22386.1"/>
    <property type="molecule type" value="Genomic_DNA"/>
</dbReference>
<reference evidence="2" key="1">
    <citation type="journal article" date="2016" name="Mol. Biol. Evol.">
        <title>Comparative Genomics of Early-Diverging Mushroom-Forming Fungi Provides Insights into the Origins of Lignocellulose Decay Capabilities.</title>
        <authorList>
            <person name="Nagy L.G."/>
            <person name="Riley R."/>
            <person name="Tritt A."/>
            <person name="Adam C."/>
            <person name="Daum C."/>
            <person name="Floudas D."/>
            <person name="Sun H."/>
            <person name="Yadav J.S."/>
            <person name="Pangilinan J."/>
            <person name="Larsson K.H."/>
            <person name="Matsuura K."/>
            <person name="Barry K."/>
            <person name="Labutti K."/>
            <person name="Kuo R."/>
            <person name="Ohm R.A."/>
            <person name="Bhattacharya S.S."/>
            <person name="Shirouzu T."/>
            <person name="Yoshinaga Y."/>
            <person name="Martin F.M."/>
            <person name="Grigoriev I.V."/>
            <person name="Hibbett D.S."/>
        </authorList>
    </citation>
    <scope>NUCLEOTIDE SEQUENCE [LARGE SCALE GENOMIC DNA]</scope>
    <source>
        <strain evidence="2">CBS 109695</strain>
    </source>
</reference>
<dbReference type="STRING" id="436010.A0A166KYM6"/>
<sequence length="402" mass="44361">MSFPAVLRNPLLVDRYAHLRPAGVRSNTASAAPGGKLTTKKGRRDDNEGKRWVRRKENAKFSGNPHIVLASKKDMLLPMPYTQRTFPEPLPAYLSRNTQVASTQIPSMDPVSANAGRFSLSLKGMRRELRKMGGRAESIVRVVETELTAWLALQSFVPSAFDDELRFPGAPVSDRDDLREVGRNMMQLVWATDDALVRYVVHCCARYHNVVSFSKEVGARRLTYLLRPNSIHPDRAAIRALDTPPTTDFSDHASVASHESDFVSEPPSDIESDLGGEEGLSAIDEDSLSNAGAADISLDHDEWSIIGDTDAEGDESTSEHGSAALVQSVESLTLEDADVDASPIVRQHHSGLRNVWDHRQGRSSSSPSRSPSRRPARRAHARIDPPRVDSAGPKSFYNYLYN</sequence>
<gene>
    <name evidence="2" type="ORF">FIBSPDRAFT_910545</name>
</gene>
<organism evidence="2">
    <name type="scientific">Athelia psychrophila</name>
    <dbReference type="NCBI Taxonomy" id="1759441"/>
    <lineage>
        <taxon>Eukaryota</taxon>
        <taxon>Fungi</taxon>
        <taxon>Dikarya</taxon>
        <taxon>Basidiomycota</taxon>
        <taxon>Agaricomycotina</taxon>
        <taxon>Agaricomycetes</taxon>
        <taxon>Agaricomycetidae</taxon>
        <taxon>Atheliales</taxon>
        <taxon>Atheliaceae</taxon>
        <taxon>Athelia</taxon>
    </lineage>
</organism>
<evidence type="ECO:0000313" key="2">
    <source>
        <dbReference type="EMBL" id="KZP22386.1"/>
    </source>
</evidence>
<proteinExistence type="predicted"/>
<feature type="region of interest" description="Disordered" evidence="1">
    <location>
        <begin position="349"/>
        <end position="394"/>
    </location>
</feature>
<feature type="region of interest" description="Disordered" evidence="1">
    <location>
        <begin position="242"/>
        <end position="277"/>
    </location>
</feature>
<name>A0A166KYM6_9AGAM</name>
<feature type="compositionally biased region" description="Basic residues" evidence="1">
    <location>
        <begin position="371"/>
        <end position="380"/>
    </location>
</feature>
<evidence type="ECO:0000256" key="1">
    <source>
        <dbReference type="SAM" id="MobiDB-lite"/>
    </source>
</evidence>